<keyword evidence="2 7" id="KW-0813">Transport</keyword>
<feature type="transmembrane region" description="Helical" evidence="7">
    <location>
        <begin position="31"/>
        <end position="48"/>
    </location>
</feature>
<evidence type="ECO:0000256" key="4">
    <source>
        <dbReference type="ARBA" id="ARBA00022692"/>
    </source>
</evidence>
<keyword evidence="6 7" id="KW-0472">Membrane</keyword>
<feature type="transmembrane region" description="Helical" evidence="7">
    <location>
        <begin position="261"/>
        <end position="282"/>
    </location>
</feature>
<evidence type="ECO:0000313" key="8">
    <source>
        <dbReference type="EMBL" id="MES1921110.1"/>
    </source>
</evidence>
<dbReference type="PANTHER" id="PTHR42865">
    <property type="entry name" value="PROTON/GLUTAMATE-ASPARTATE SYMPORTER"/>
    <property type="match status" value="1"/>
</dbReference>
<accession>A0ABV2AN91</accession>
<feature type="transmembrane region" description="Helical" evidence="7">
    <location>
        <begin position="294"/>
        <end position="311"/>
    </location>
</feature>
<protein>
    <recommendedName>
        <fullName evidence="7">Amino acid transporter</fullName>
    </recommendedName>
</protein>
<dbReference type="InterPro" id="IPR001991">
    <property type="entry name" value="Na-dicarboxylate_symporter"/>
</dbReference>
<evidence type="ECO:0000256" key="6">
    <source>
        <dbReference type="ARBA" id="ARBA00023136"/>
    </source>
</evidence>
<keyword evidence="7" id="KW-0769">Symport</keyword>
<sequence>MERTESNLNSSPSNKKSLWILVKPFTSPPSWLPSIVAIVLGIFVGICVKMLKLRSQDVVVQVMGAPGKIFMNCLKCVIPLYVVLMMMRSMFKIKNLKKANRFISLVLLFYQKSFFAFVLMSSLTCFIPVLLMWAIKVEKIDGGVIATRHPLLNQNGNVSMVQSIVKMFYLSIPDGFIGSLVKNNLMGSMVLGSIIGLALSGFANTEKGHRYEQFLNSIFKSIEDVISILIKLTPIGLYSIMVDQMSTMKSLNVFKSIGQLLGVLVLSNVIYTAFYVLLQVAFIKKFYVLSLKKFISPVINGVGIASGVSVLPEIKRIATDKLGYDNLKTELYLSIGNVMMKNGTSIYFCIMTIFAGEMTSNPLGKFRAIVFCFVAALFSAACPPMPMGSIINISAIAGIFNIKIPPELFSVLLAVDPIFGRINTYGNIAGPIFNLNFVMKFSGEQKNNGNIVGDLNEKLNVIY</sequence>
<feature type="transmembrane region" description="Helical" evidence="7">
    <location>
        <begin position="114"/>
        <end position="135"/>
    </location>
</feature>
<evidence type="ECO:0000256" key="1">
    <source>
        <dbReference type="ARBA" id="ARBA00004651"/>
    </source>
</evidence>
<dbReference type="SUPFAM" id="SSF118215">
    <property type="entry name" value="Proton glutamate symport protein"/>
    <property type="match status" value="1"/>
</dbReference>
<keyword evidence="4 7" id="KW-0812">Transmembrane</keyword>
<gene>
    <name evidence="8" type="ORF">MHBO_002693</name>
</gene>
<comment type="subcellular location">
    <subcellularLocation>
        <location evidence="1">Cell membrane</location>
        <topology evidence="1">Multi-pass membrane protein</topology>
    </subcellularLocation>
    <subcellularLocation>
        <location evidence="7">Membrane</location>
        <topology evidence="7">Multi-pass membrane protein</topology>
    </subcellularLocation>
</comment>
<feature type="transmembrane region" description="Helical" evidence="7">
    <location>
        <begin position="184"/>
        <end position="203"/>
    </location>
</feature>
<evidence type="ECO:0000256" key="7">
    <source>
        <dbReference type="RuleBase" id="RU361216"/>
    </source>
</evidence>
<organism evidence="8 9">
    <name type="scientific">Bonamia ostreae</name>
    <dbReference type="NCBI Taxonomy" id="126728"/>
    <lineage>
        <taxon>Eukaryota</taxon>
        <taxon>Sar</taxon>
        <taxon>Rhizaria</taxon>
        <taxon>Endomyxa</taxon>
        <taxon>Ascetosporea</taxon>
        <taxon>Haplosporida</taxon>
        <taxon>Bonamia</taxon>
    </lineage>
</organism>
<proteinExistence type="inferred from homology"/>
<dbReference type="EMBL" id="JBDODL010001090">
    <property type="protein sequence ID" value="MES1921110.1"/>
    <property type="molecule type" value="Genomic_DNA"/>
</dbReference>
<keyword evidence="3" id="KW-1003">Cell membrane</keyword>
<feature type="transmembrane region" description="Helical" evidence="7">
    <location>
        <begin position="366"/>
        <end position="386"/>
    </location>
</feature>
<feature type="transmembrane region" description="Helical" evidence="7">
    <location>
        <begin position="224"/>
        <end position="241"/>
    </location>
</feature>
<keyword evidence="5 7" id="KW-1133">Transmembrane helix</keyword>
<name>A0ABV2AN91_9EUKA</name>
<evidence type="ECO:0000313" key="9">
    <source>
        <dbReference type="Proteomes" id="UP001439008"/>
    </source>
</evidence>
<keyword evidence="9" id="KW-1185">Reference proteome</keyword>
<evidence type="ECO:0000256" key="3">
    <source>
        <dbReference type="ARBA" id="ARBA00022475"/>
    </source>
</evidence>
<dbReference type="Proteomes" id="UP001439008">
    <property type="component" value="Unassembled WGS sequence"/>
</dbReference>
<feature type="transmembrane region" description="Helical" evidence="7">
    <location>
        <begin position="69"/>
        <end position="91"/>
    </location>
</feature>
<comment type="similarity">
    <text evidence="7">Belongs to the dicarboxylate/amino acid:cation symporter (DAACS) (TC 2.A.23) family.</text>
</comment>
<dbReference type="PRINTS" id="PR00173">
    <property type="entry name" value="EDTRNSPORT"/>
</dbReference>
<feature type="transmembrane region" description="Helical" evidence="7">
    <location>
        <begin position="331"/>
        <end position="354"/>
    </location>
</feature>
<dbReference type="Gene3D" id="1.10.3860.10">
    <property type="entry name" value="Sodium:dicarboxylate symporter"/>
    <property type="match status" value="1"/>
</dbReference>
<reference evidence="8 9" key="1">
    <citation type="journal article" date="2024" name="BMC Biol.">
        <title>Comparative genomics of Ascetosporea gives new insight into the evolutionary basis for animal parasitism in Rhizaria.</title>
        <authorList>
            <person name="Hiltunen Thoren M."/>
            <person name="Onut-Brannstrom I."/>
            <person name="Alfjorden A."/>
            <person name="Peckova H."/>
            <person name="Swords F."/>
            <person name="Hooper C."/>
            <person name="Holzer A.S."/>
            <person name="Bass D."/>
            <person name="Burki F."/>
        </authorList>
    </citation>
    <scope>NUCLEOTIDE SEQUENCE [LARGE SCALE GENOMIC DNA]</scope>
    <source>
        <strain evidence="8">20-A016</strain>
    </source>
</reference>
<dbReference type="PANTHER" id="PTHR42865:SF7">
    <property type="entry name" value="PROTON_GLUTAMATE-ASPARTATE SYMPORTER"/>
    <property type="match status" value="1"/>
</dbReference>
<dbReference type="Pfam" id="PF00375">
    <property type="entry name" value="SDF"/>
    <property type="match status" value="1"/>
</dbReference>
<dbReference type="InterPro" id="IPR036458">
    <property type="entry name" value="Na:dicarbo_symporter_sf"/>
</dbReference>
<evidence type="ECO:0000256" key="2">
    <source>
        <dbReference type="ARBA" id="ARBA00022448"/>
    </source>
</evidence>
<evidence type="ECO:0000256" key="5">
    <source>
        <dbReference type="ARBA" id="ARBA00022989"/>
    </source>
</evidence>
<comment type="caution">
    <text evidence="8">The sequence shown here is derived from an EMBL/GenBank/DDBJ whole genome shotgun (WGS) entry which is preliminary data.</text>
</comment>